<dbReference type="PANTHER" id="PTHR48086">
    <property type="entry name" value="SODIUM/PROLINE SYMPORTER-RELATED"/>
    <property type="match status" value="1"/>
</dbReference>
<dbReference type="Gene3D" id="1.20.1730.10">
    <property type="entry name" value="Sodium/glucose cotransporter"/>
    <property type="match status" value="1"/>
</dbReference>
<protein>
    <submittedName>
        <fullName evidence="10">Urea transporter</fullName>
    </submittedName>
</protein>
<keyword evidence="5 9" id="KW-1133">Transmembrane helix</keyword>
<organism evidence="10 11">
    <name type="scientific">Ascosphaera apis ARSEF 7405</name>
    <dbReference type="NCBI Taxonomy" id="392613"/>
    <lineage>
        <taxon>Eukaryota</taxon>
        <taxon>Fungi</taxon>
        <taxon>Dikarya</taxon>
        <taxon>Ascomycota</taxon>
        <taxon>Pezizomycotina</taxon>
        <taxon>Eurotiomycetes</taxon>
        <taxon>Eurotiomycetidae</taxon>
        <taxon>Onygenales</taxon>
        <taxon>Ascosphaeraceae</taxon>
        <taxon>Ascosphaera</taxon>
    </lineage>
</organism>
<evidence type="ECO:0000256" key="7">
    <source>
        <dbReference type="RuleBase" id="RU362091"/>
    </source>
</evidence>
<accession>A0A167UVI7</accession>
<comment type="subcellular location">
    <subcellularLocation>
        <location evidence="1">Membrane</location>
        <topology evidence="1">Multi-pass membrane protein</topology>
    </subcellularLocation>
</comment>
<feature type="transmembrane region" description="Helical" evidence="9">
    <location>
        <begin position="201"/>
        <end position="231"/>
    </location>
</feature>
<dbReference type="Proteomes" id="UP000242877">
    <property type="component" value="Unassembled WGS sequence"/>
</dbReference>
<evidence type="ECO:0000256" key="5">
    <source>
        <dbReference type="ARBA" id="ARBA00022989"/>
    </source>
</evidence>
<dbReference type="PROSITE" id="PS50283">
    <property type="entry name" value="NA_SOLUT_SYMP_3"/>
    <property type="match status" value="1"/>
</dbReference>
<feature type="transmembrane region" description="Helical" evidence="9">
    <location>
        <begin position="131"/>
        <end position="150"/>
    </location>
</feature>
<feature type="transmembrane region" description="Helical" evidence="9">
    <location>
        <begin position="170"/>
        <end position="189"/>
    </location>
</feature>
<evidence type="ECO:0000256" key="9">
    <source>
        <dbReference type="SAM" id="Phobius"/>
    </source>
</evidence>
<dbReference type="VEuPathDB" id="FungiDB:AAP_06321"/>
<dbReference type="InterPro" id="IPR038377">
    <property type="entry name" value="Na/Glc_symporter_sf"/>
</dbReference>
<evidence type="ECO:0000256" key="1">
    <source>
        <dbReference type="ARBA" id="ARBA00004141"/>
    </source>
</evidence>
<keyword evidence="11" id="KW-1185">Reference proteome</keyword>
<feature type="transmembrane region" description="Helical" evidence="9">
    <location>
        <begin position="12"/>
        <end position="39"/>
    </location>
</feature>
<evidence type="ECO:0000313" key="11">
    <source>
        <dbReference type="Proteomes" id="UP000242877"/>
    </source>
</evidence>
<feature type="region of interest" description="Disordered" evidence="8">
    <location>
        <begin position="478"/>
        <end position="499"/>
    </location>
</feature>
<feature type="transmembrane region" description="Helical" evidence="9">
    <location>
        <begin position="251"/>
        <end position="271"/>
    </location>
</feature>
<dbReference type="InterPro" id="IPR050277">
    <property type="entry name" value="Sodium:Solute_Symporter"/>
</dbReference>
<dbReference type="PANTHER" id="PTHR48086:SF10">
    <property type="entry name" value="AGR155CP"/>
    <property type="match status" value="1"/>
</dbReference>
<comment type="caution">
    <text evidence="10">The sequence shown here is derived from an EMBL/GenBank/DDBJ whole genome shotgun (WGS) entry which is preliminary data.</text>
</comment>
<feature type="transmembrane region" description="Helical" evidence="9">
    <location>
        <begin position="393"/>
        <end position="420"/>
    </location>
</feature>
<keyword evidence="3" id="KW-0813">Transport</keyword>
<evidence type="ECO:0000256" key="6">
    <source>
        <dbReference type="ARBA" id="ARBA00023136"/>
    </source>
</evidence>
<feature type="transmembrane region" description="Helical" evidence="9">
    <location>
        <begin position="60"/>
        <end position="80"/>
    </location>
</feature>
<dbReference type="GO" id="GO:0015606">
    <property type="term" value="F:spermidine transmembrane transporter activity"/>
    <property type="evidence" value="ECO:0007669"/>
    <property type="project" value="TreeGrafter"/>
</dbReference>
<dbReference type="OrthoDB" id="6132759at2759"/>
<sequence length="515" mass="56011">MGSGTLFTYPEISTIAGVQGLIVYSFASSLPILVFGIIGPIIRKRCPDGFVLTEWARQRYGLVAGLYLSAVTLITLFLYMVGELSGFQQLINVLTGLNGLPPVIVEVIITTIYTTIGGFKVSFITDNIQGAVVLLILLIGTITVGTHVHIDHSMVHGSPLLKSSLLGWQLLYILPVAVVTNDFFLSQFWMRTFASRTDRDLRIGTVIACIVIFIMLMLIGCTGLLAAWSGTWPGDPPQEGSVAFFTLLETMPGWVICIVLVLAVFLSSAVFDSLQSAMISTGSNDLFRNKLPLVYIRIFVVALCAPIIVVSLKSPSVLQISLVSDLVSAATIPVLVIGLWDKYFYWWSGFEVVVGGLGGIMSVFIFGCIYYHGNVHDAGNLILLENGLYGDDWSAFGAFVAAPVGGIVFALIALVLRIIYNYVLFKLDKKPFDMFDRKETLDLALCTVVPDQENLATIAAVPGNASAAASATDVDVAHKRSDRPMSKSSKPVSVGTMEEDPDVKLRANDPWYKIW</sequence>
<gene>
    <name evidence="10" type="ORF">AAP_06321</name>
</gene>
<evidence type="ECO:0000256" key="8">
    <source>
        <dbReference type="SAM" id="MobiDB-lite"/>
    </source>
</evidence>
<evidence type="ECO:0000313" key="10">
    <source>
        <dbReference type="EMBL" id="KZZ86659.1"/>
    </source>
</evidence>
<feature type="transmembrane region" description="Helical" evidence="9">
    <location>
        <begin position="318"/>
        <end position="340"/>
    </location>
</feature>
<name>A0A167UVI7_9EURO</name>
<dbReference type="Pfam" id="PF00474">
    <property type="entry name" value="SSF"/>
    <property type="match status" value="1"/>
</dbReference>
<dbReference type="GO" id="GO:0005886">
    <property type="term" value="C:plasma membrane"/>
    <property type="evidence" value="ECO:0007669"/>
    <property type="project" value="TreeGrafter"/>
</dbReference>
<dbReference type="EMBL" id="AZGZ01000052">
    <property type="protein sequence ID" value="KZZ86659.1"/>
    <property type="molecule type" value="Genomic_DNA"/>
</dbReference>
<keyword evidence="4 9" id="KW-0812">Transmembrane</keyword>
<reference evidence="10 11" key="1">
    <citation type="journal article" date="2016" name="Genome Biol. Evol.">
        <title>Divergent and convergent evolution of fungal pathogenicity.</title>
        <authorList>
            <person name="Shang Y."/>
            <person name="Xiao G."/>
            <person name="Zheng P."/>
            <person name="Cen K."/>
            <person name="Zhan S."/>
            <person name="Wang C."/>
        </authorList>
    </citation>
    <scope>NUCLEOTIDE SEQUENCE [LARGE SCALE GENOMIC DNA]</scope>
    <source>
        <strain evidence="10 11">ARSEF 7405</strain>
    </source>
</reference>
<feature type="transmembrane region" description="Helical" evidence="9">
    <location>
        <begin position="100"/>
        <end position="119"/>
    </location>
</feature>
<evidence type="ECO:0000256" key="3">
    <source>
        <dbReference type="ARBA" id="ARBA00022448"/>
    </source>
</evidence>
<feature type="transmembrane region" description="Helical" evidence="9">
    <location>
        <begin position="292"/>
        <end position="312"/>
    </location>
</feature>
<dbReference type="AlphaFoldDB" id="A0A167UVI7"/>
<feature type="transmembrane region" description="Helical" evidence="9">
    <location>
        <begin position="352"/>
        <end position="373"/>
    </location>
</feature>
<evidence type="ECO:0000256" key="2">
    <source>
        <dbReference type="ARBA" id="ARBA00006434"/>
    </source>
</evidence>
<dbReference type="InterPro" id="IPR001734">
    <property type="entry name" value="Na/solute_symporter"/>
</dbReference>
<keyword evidence="6 9" id="KW-0472">Membrane</keyword>
<comment type="similarity">
    <text evidence="2 7">Belongs to the sodium:solute symporter (SSF) (TC 2.A.21) family.</text>
</comment>
<proteinExistence type="inferred from homology"/>
<evidence type="ECO:0000256" key="4">
    <source>
        <dbReference type="ARBA" id="ARBA00022692"/>
    </source>
</evidence>